<protein>
    <submittedName>
        <fullName evidence="2">Uncharacterized protein</fullName>
    </submittedName>
</protein>
<organism evidence="2 3">
    <name type="scientific">Trichonephila inaurata madagascariensis</name>
    <dbReference type="NCBI Taxonomy" id="2747483"/>
    <lineage>
        <taxon>Eukaryota</taxon>
        <taxon>Metazoa</taxon>
        <taxon>Ecdysozoa</taxon>
        <taxon>Arthropoda</taxon>
        <taxon>Chelicerata</taxon>
        <taxon>Arachnida</taxon>
        <taxon>Araneae</taxon>
        <taxon>Araneomorphae</taxon>
        <taxon>Entelegynae</taxon>
        <taxon>Araneoidea</taxon>
        <taxon>Nephilidae</taxon>
        <taxon>Trichonephila</taxon>
        <taxon>Trichonephila inaurata</taxon>
    </lineage>
</organism>
<evidence type="ECO:0000313" key="3">
    <source>
        <dbReference type="Proteomes" id="UP000886998"/>
    </source>
</evidence>
<proteinExistence type="predicted"/>
<evidence type="ECO:0000313" key="2">
    <source>
        <dbReference type="EMBL" id="GFS35997.1"/>
    </source>
</evidence>
<evidence type="ECO:0000256" key="1">
    <source>
        <dbReference type="SAM" id="MobiDB-lite"/>
    </source>
</evidence>
<dbReference type="EMBL" id="BMAV01024766">
    <property type="protein sequence ID" value="GFS35997.1"/>
    <property type="molecule type" value="Genomic_DNA"/>
</dbReference>
<comment type="caution">
    <text evidence="2">The sequence shown here is derived from an EMBL/GenBank/DDBJ whole genome shotgun (WGS) entry which is preliminary data.</text>
</comment>
<feature type="region of interest" description="Disordered" evidence="1">
    <location>
        <begin position="19"/>
        <end position="90"/>
    </location>
</feature>
<dbReference type="Proteomes" id="UP000886998">
    <property type="component" value="Unassembled WGS sequence"/>
</dbReference>
<accession>A0A8X6MAG4</accession>
<keyword evidence="3" id="KW-1185">Reference proteome</keyword>
<dbReference type="AlphaFoldDB" id="A0A8X6MAG4"/>
<sequence>MGELKVVFPCPIQCCTYKNSNGPNSFRPKQKRPAESPILPAALILDKKEEKPNIVNKKSKKGSTPKAETNNRNPAKKNKQDSDQSWDDVISTKNAFAGLAVDEP</sequence>
<reference evidence="2" key="1">
    <citation type="submission" date="2020-08" db="EMBL/GenBank/DDBJ databases">
        <title>Multicomponent nature underlies the extraordinary mechanical properties of spider dragline silk.</title>
        <authorList>
            <person name="Kono N."/>
            <person name="Nakamura H."/>
            <person name="Mori M."/>
            <person name="Yoshida Y."/>
            <person name="Ohtoshi R."/>
            <person name="Malay A.D."/>
            <person name="Moran D.A.P."/>
            <person name="Tomita M."/>
            <person name="Numata K."/>
            <person name="Arakawa K."/>
        </authorList>
    </citation>
    <scope>NUCLEOTIDE SEQUENCE</scope>
</reference>
<name>A0A8X6MAG4_9ARAC</name>
<gene>
    <name evidence="2" type="ORF">TNIN_67291</name>
</gene>